<evidence type="ECO:0000256" key="9">
    <source>
        <dbReference type="SAM" id="Phobius"/>
    </source>
</evidence>
<gene>
    <name evidence="10" type="ORF">SAMN05216241_105172</name>
</gene>
<dbReference type="PANTHER" id="PTHR30561">
    <property type="entry name" value="SMR FAMILY PROTON-DEPENDENT DRUG EFFLUX TRANSPORTER SUGE"/>
    <property type="match status" value="1"/>
</dbReference>
<keyword evidence="6 9" id="KW-0472">Membrane</keyword>
<keyword evidence="2" id="KW-0813">Transport</keyword>
<dbReference type="SUPFAM" id="SSF103481">
    <property type="entry name" value="Multidrug resistance efflux transporter EmrE"/>
    <property type="match status" value="1"/>
</dbReference>
<comment type="subcellular location">
    <subcellularLocation>
        <location evidence="1 8">Cell membrane</location>
        <topology evidence="1 8">Multi-pass membrane protein</topology>
    </subcellularLocation>
</comment>
<dbReference type="FunFam" id="1.10.3730.20:FF:000001">
    <property type="entry name" value="Quaternary ammonium compound resistance transporter SugE"/>
    <property type="match status" value="1"/>
</dbReference>
<dbReference type="InterPro" id="IPR000390">
    <property type="entry name" value="Small_drug/metabolite_transptr"/>
</dbReference>
<keyword evidence="4 8" id="KW-0812">Transmembrane</keyword>
<evidence type="ECO:0000313" key="10">
    <source>
        <dbReference type="EMBL" id="SDG11316.1"/>
    </source>
</evidence>
<evidence type="ECO:0000256" key="8">
    <source>
        <dbReference type="RuleBase" id="RU003942"/>
    </source>
</evidence>
<accession>A0A1G7RKM6</accession>
<evidence type="ECO:0000256" key="1">
    <source>
        <dbReference type="ARBA" id="ARBA00004651"/>
    </source>
</evidence>
<dbReference type="InterPro" id="IPR037185">
    <property type="entry name" value="EmrE-like"/>
</dbReference>
<keyword evidence="5 9" id="KW-1133">Transmembrane helix</keyword>
<dbReference type="Proteomes" id="UP000199415">
    <property type="component" value="Unassembled WGS sequence"/>
</dbReference>
<reference evidence="10 11" key="1">
    <citation type="submission" date="2016-10" db="EMBL/GenBank/DDBJ databases">
        <authorList>
            <person name="de Groot N.N."/>
        </authorList>
    </citation>
    <scope>NUCLEOTIDE SEQUENCE [LARGE SCALE GENOMIC DNA]</scope>
    <source>
        <strain evidence="10 11">DSM 25584</strain>
    </source>
</reference>
<dbReference type="AlphaFoldDB" id="A0A1G7RKM6"/>
<dbReference type="Gene3D" id="1.10.3730.20">
    <property type="match status" value="1"/>
</dbReference>
<keyword evidence="3" id="KW-1003">Cell membrane</keyword>
<dbReference type="GO" id="GO:0022857">
    <property type="term" value="F:transmembrane transporter activity"/>
    <property type="evidence" value="ECO:0007669"/>
    <property type="project" value="InterPro"/>
</dbReference>
<dbReference type="GO" id="GO:1990961">
    <property type="term" value="P:xenobiotic detoxification by transmembrane export across the plasma membrane"/>
    <property type="evidence" value="ECO:0007669"/>
    <property type="project" value="UniProtKB-ARBA"/>
</dbReference>
<evidence type="ECO:0000256" key="6">
    <source>
        <dbReference type="ARBA" id="ARBA00023136"/>
    </source>
</evidence>
<evidence type="ECO:0000256" key="5">
    <source>
        <dbReference type="ARBA" id="ARBA00022989"/>
    </source>
</evidence>
<sequence length="109" mass="10797">MTFGLPAFLLTLAIASEIVATSALKASEGMTRLGPSALVVAGYAAAFLLLAHTLKTMPVGVVYAIWSGVGIVGVALVGAMLFGEAVTAPKLAGMGLIVAGVALLKVNAA</sequence>
<evidence type="ECO:0000256" key="4">
    <source>
        <dbReference type="ARBA" id="ARBA00022692"/>
    </source>
</evidence>
<name>A0A1G7RKM6_9PROT</name>
<dbReference type="STRING" id="1082479.SAMN05216241_105172"/>
<organism evidence="10 11">
    <name type="scientific">Limimonas halophila</name>
    <dbReference type="NCBI Taxonomy" id="1082479"/>
    <lineage>
        <taxon>Bacteria</taxon>
        <taxon>Pseudomonadati</taxon>
        <taxon>Pseudomonadota</taxon>
        <taxon>Alphaproteobacteria</taxon>
        <taxon>Rhodospirillales</taxon>
        <taxon>Rhodovibrionaceae</taxon>
        <taxon>Limimonas</taxon>
    </lineage>
</organism>
<evidence type="ECO:0000256" key="3">
    <source>
        <dbReference type="ARBA" id="ARBA00022475"/>
    </source>
</evidence>
<dbReference type="InterPro" id="IPR045324">
    <property type="entry name" value="Small_multidrug_res"/>
</dbReference>
<comment type="similarity">
    <text evidence="7 8">Belongs to the drug/metabolite transporter (DMT) superfamily. Small multidrug resistance (SMR) (TC 2.A.7.1) family.</text>
</comment>
<dbReference type="Pfam" id="PF00893">
    <property type="entry name" value="Multi_Drug_Res"/>
    <property type="match status" value="1"/>
</dbReference>
<protein>
    <submittedName>
        <fullName evidence="10">Small multidrug resistance pump</fullName>
    </submittedName>
</protein>
<dbReference type="PANTHER" id="PTHR30561:SF1">
    <property type="entry name" value="MULTIDRUG TRANSPORTER EMRE"/>
    <property type="match status" value="1"/>
</dbReference>
<feature type="transmembrane region" description="Helical" evidence="9">
    <location>
        <begin position="61"/>
        <end position="82"/>
    </location>
</feature>
<evidence type="ECO:0000313" key="11">
    <source>
        <dbReference type="Proteomes" id="UP000199415"/>
    </source>
</evidence>
<keyword evidence="11" id="KW-1185">Reference proteome</keyword>
<proteinExistence type="inferred from homology"/>
<feature type="transmembrane region" description="Helical" evidence="9">
    <location>
        <begin position="33"/>
        <end position="54"/>
    </location>
</feature>
<dbReference type="GO" id="GO:0005886">
    <property type="term" value="C:plasma membrane"/>
    <property type="evidence" value="ECO:0007669"/>
    <property type="project" value="UniProtKB-SubCell"/>
</dbReference>
<evidence type="ECO:0000256" key="7">
    <source>
        <dbReference type="ARBA" id="ARBA00038032"/>
    </source>
</evidence>
<evidence type="ECO:0000256" key="2">
    <source>
        <dbReference type="ARBA" id="ARBA00022448"/>
    </source>
</evidence>
<dbReference type="EMBL" id="FNCE01000005">
    <property type="protein sequence ID" value="SDG11316.1"/>
    <property type="molecule type" value="Genomic_DNA"/>
</dbReference>
<feature type="transmembrane region" description="Helical" evidence="9">
    <location>
        <begin position="88"/>
        <end position="106"/>
    </location>
</feature>